<feature type="region of interest" description="Disordered" evidence="1">
    <location>
        <begin position="144"/>
        <end position="193"/>
    </location>
</feature>
<accession>A0A3D3G298</accession>
<feature type="signal peptide" evidence="2">
    <location>
        <begin position="1"/>
        <end position="20"/>
    </location>
</feature>
<dbReference type="AlphaFoldDB" id="A0A3D3G298"/>
<protein>
    <submittedName>
        <fullName evidence="3">Uncharacterized protein</fullName>
    </submittedName>
</protein>
<organism evidence="3 4">
    <name type="scientific">Acinetobacter radioresistens</name>
    <dbReference type="NCBI Taxonomy" id="40216"/>
    <lineage>
        <taxon>Bacteria</taxon>
        <taxon>Pseudomonadati</taxon>
        <taxon>Pseudomonadota</taxon>
        <taxon>Gammaproteobacteria</taxon>
        <taxon>Moraxellales</taxon>
        <taxon>Moraxellaceae</taxon>
        <taxon>Acinetobacter</taxon>
    </lineage>
</organism>
<comment type="caution">
    <text evidence="3">The sequence shown here is derived from an EMBL/GenBank/DDBJ whole genome shotgun (WGS) entry which is preliminary data.</text>
</comment>
<proteinExistence type="predicted"/>
<dbReference type="RefSeq" id="WP_346815968.1">
    <property type="nucleotide sequence ID" value="NZ_JBDKZT010000003.1"/>
</dbReference>
<evidence type="ECO:0000313" key="4">
    <source>
        <dbReference type="Proteomes" id="UP000262257"/>
    </source>
</evidence>
<dbReference type="Proteomes" id="UP000262257">
    <property type="component" value="Unassembled WGS sequence"/>
</dbReference>
<evidence type="ECO:0000256" key="2">
    <source>
        <dbReference type="SAM" id="SignalP"/>
    </source>
</evidence>
<feature type="chain" id="PRO_5017633748" evidence="2">
    <location>
        <begin position="21"/>
        <end position="193"/>
    </location>
</feature>
<reference evidence="3 4" key="1">
    <citation type="journal article" date="2018" name="Nat. Biotechnol.">
        <title>A standardized bacterial taxonomy based on genome phylogeny substantially revises the tree of life.</title>
        <authorList>
            <person name="Parks D.H."/>
            <person name="Chuvochina M."/>
            <person name="Waite D.W."/>
            <person name="Rinke C."/>
            <person name="Skarshewski A."/>
            <person name="Chaumeil P.A."/>
            <person name="Hugenholtz P."/>
        </authorList>
    </citation>
    <scope>NUCLEOTIDE SEQUENCE [LARGE SCALE GENOMIC DNA]</scope>
    <source>
        <strain evidence="3">UBA10045</strain>
    </source>
</reference>
<dbReference type="EMBL" id="DPXL01000145">
    <property type="protein sequence ID" value="HCM32005.1"/>
    <property type="molecule type" value="Genomic_DNA"/>
</dbReference>
<evidence type="ECO:0000256" key="1">
    <source>
        <dbReference type="SAM" id="MobiDB-lite"/>
    </source>
</evidence>
<dbReference type="PROSITE" id="PS51257">
    <property type="entry name" value="PROKAR_LIPOPROTEIN"/>
    <property type="match status" value="1"/>
</dbReference>
<keyword evidence="2" id="KW-0732">Signal</keyword>
<gene>
    <name evidence="3" type="ORF">DIC32_11375</name>
</gene>
<feature type="compositionally biased region" description="Polar residues" evidence="1">
    <location>
        <begin position="145"/>
        <end position="156"/>
    </location>
</feature>
<name>A0A3D3G298_ACIRA</name>
<sequence length="193" mass="22305">MNKTARLALPLMFCSGLLLGGCQKENPETGDLSQQQQEDAEVMKQLETPPVKQFPATPNDAHDIQLLEDYESRFLAMSDELEEELGKMRQEGSLTEEFEQQRKREHIQSARNMLRELDLKTEQGRYIQGLHAEYWDNQAKLLEQQPEQKGNNNQVQGLGDYLHAQEQLKHWKNQQQTASQQSQPPFSEPAKQQ</sequence>
<evidence type="ECO:0000313" key="3">
    <source>
        <dbReference type="EMBL" id="HCM32005.1"/>
    </source>
</evidence>
<feature type="compositionally biased region" description="Low complexity" evidence="1">
    <location>
        <begin position="174"/>
        <end position="183"/>
    </location>
</feature>